<keyword evidence="2" id="KW-0813">Transport</keyword>
<dbReference type="AlphaFoldDB" id="A0A0R2FS40"/>
<dbReference type="PROSITE" id="PS50850">
    <property type="entry name" value="MFS"/>
    <property type="match status" value="1"/>
</dbReference>
<dbReference type="STRING" id="1123500.GCA_000420365_01201"/>
<feature type="transmembrane region" description="Helical" evidence="7">
    <location>
        <begin position="272"/>
        <end position="293"/>
    </location>
</feature>
<dbReference type="PANTHER" id="PTHR23517:SF10">
    <property type="entry name" value="MAJOR FACILITATOR SUPERFAMILY (MFS) PROFILE DOMAIN-CONTAINING PROTEIN"/>
    <property type="match status" value="1"/>
</dbReference>
<evidence type="ECO:0000256" key="6">
    <source>
        <dbReference type="ARBA" id="ARBA00023136"/>
    </source>
</evidence>
<feature type="transmembrane region" description="Helical" evidence="7">
    <location>
        <begin position="98"/>
        <end position="119"/>
    </location>
</feature>
<dbReference type="PANTHER" id="PTHR23517">
    <property type="entry name" value="RESISTANCE PROTEIN MDTM, PUTATIVE-RELATED-RELATED"/>
    <property type="match status" value="1"/>
</dbReference>
<accession>A0A0R2FS40</accession>
<feature type="transmembrane region" description="Helical" evidence="7">
    <location>
        <begin position="333"/>
        <end position="356"/>
    </location>
</feature>
<feature type="transmembrane region" description="Helical" evidence="7">
    <location>
        <begin position="7"/>
        <end position="28"/>
    </location>
</feature>
<evidence type="ECO:0000259" key="8">
    <source>
        <dbReference type="PROSITE" id="PS50850"/>
    </source>
</evidence>
<keyword evidence="4 7" id="KW-0812">Transmembrane</keyword>
<keyword evidence="5 7" id="KW-1133">Transmembrane helix</keyword>
<dbReference type="PATRIC" id="fig|1123500.6.peg.1149"/>
<feature type="transmembrane region" description="Helical" evidence="7">
    <location>
        <begin position="243"/>
        <end position="260"/>
    </location>
</feature>
<evidence type="ECO:0000256" key="5">
    <source>
        <dbReference type="ARBA" id="ARBA00022989"/>
    </source>
</evidence>
<dbReference type="OrthoDB" id="3268460at2"/>
<dbReference type="InterPro" id="IPR036259">
    <property type="entry name" value="MFS_trans_sf"/>
</dbReference>
<feature type="transmembrane region" description="Helical" evidence="7">
    <location>
        <begin position="368"/>
        <end position="390"/>
    </location>
</feature>
<evidence type="ECO:0000256" key="7">
    <source>
        <dbReference type="SAM" id="Phobius"/>
    </source>
</evidence>
<dbReference type="Pfam" id="PF07690">
    <property type="entry name" value="MFS_1"/>
    <property type="match status" value="1"/>
</dbReference>
<comment type="caution">
    <text evidence="9">The sequence shown here is derived from an EMBL/GenBank/DDBJ whole genome shotgun (WGS) entry which is preliminary data.</text>
</comment>
<evidence type="ECO:0000256" key="4">
    <source>
        <dbReference type="ARBA" id="ARBA00022692"/>
    </source>
</evidence>
<dbReference type="GO" id="GO:0005886">
    <property type="term" value="C:plasma membrane"/>
    <property type="evidence" value="ECO:0007669"/>
    <property type="project" value="UniProtKB-SubCell"/>
</dbReference>
<dbReference type="eggNOG" id="COG2814">
    <property type="taxonomic scope" value="Bacteria"/>
</dbReference>
<organism evidence="9 10">
    <name type="scientific">Weissella halotolerans DSM 20190</name>
    <dbReference type="NCBI Taxonomy" id="1123500"/>
    <lineage>
        <taxon>Bacteria</taxon>
        <taxon>Bacillati</taxon>
        <taxon>Bacillota</taxon>
        <taxon>Bacilli</taxon>
        <taxon>Lactobacillales</taxon>
        <taxon>Lactobacillaceae</taxon>
        <taxon>Weissella</taxon>
    </lineage>
</organism>
<feature type="transmembrane region" description="Helical" evidence="7">
    <location>
        <begin position="40"/>
        <end position="60"/>
    </location>
</feature>
<feature type="transmembrane region" description="Helical" evidence="7">
    <location>
        <begin position="299"/>
        <end position="321"/>
    </location>
</feature>
<dbReference type="InterPro" id="IPR020846">
    <property type="entry name" value="MFS_dom"/>
</dbReference>
<feature type="transmembrane region" description="Helical" evidence="7">
    <location>
        <begin position="131"/>
        <end position="154"/>
    </location>
</feature>
<name>A0A0R2FS40_9LACO</name>
<dbReference type="RefSeq" id="WP_022791915.1">
    <property type="nucleotide sequence ID" value="NZ_ATUU01000004.1"/>
</dbReference>
<reference evidence="9 10" key="1">
    <citation type="journal article" date="2015" name="Genome Announc.">
        <title>Expanding the biotechnology potential of lactobacilli through comparative genomics of 213 strains and associated genera.</title>
        <authorList>
            <person name="Sun Z."/>
            <person name="Harris H.M."/>
            <person name="McCann A."/>
            <person name="Guo C."/>
            <person name="Argimon S."/>
            <person name="Zhang W."/>
            <person name="Yang X."/>
            <person name="Jeffery I.B."/>
            <person name="Cooney J.C."/>
            <person name="Kagawa T.F."/>
            <person name="Liu W."/>
            <person name="Song Y."/>
            <person name="Salvetti E."/>
            <person name="Wrobel A."/>
            <person name="Rasinkangas P."/>
            <person name="Parkhill J."/>
            <person name="Rea M.C."/>
            <person name="O'Sullivan O."/>
            <person name="Ritari J."/>
            <person name="Douillard F.P."/>
            <person name="Paul Ross R."/>
            <person name="Yang R."/>
            <person name="Briner A.E."/>
            <person name="Felis G.E."/>
            <person name="de Vos W.M."/>
            <person name="Barrangou R."/>
            <person name="Klaenhammer T.R."/>
            <person name="Caufield P.W."/>
            <person name="Cui Y."/>
            <person name="Zhang H."/>
            <person name="O'Toole P.W."/>
        </authorList>
    </citation>
    <scope>NUCLEOTIDE SEQUENCE [LARGE SCALE GENOMIC DNA]</scope>
    <source>
        <strain evidence="9 10">DSM 20190</strain>
    </source>
</reference>
<feature type="domain" description="Major facilitator superfamily (MFS) profile" evidence="8">
    <location>
        <begin position="204"/>
        <end position="401"/>
    </location>
</feature>
<feature type="transmembrane region" description="Helical" evidence="7">
    <location>
        <begin position="205"/>
        <end position="223"/>
    </location>
</feature>
<dbReference type="FunCoup" id="A0A0R2FS40">
    <property type="interactions" value="35"/>
</dbReference>
<evidence type="ECO:0000313" key="10">
    <source>
        <dbReference type="Proteomes" id="UP000051296"/>
    </source>
</evidence>
<feature type="transmembrane region" description="Helical" evidence="7">
    <location>
        <begin position="160"/>
        <end position="184"/>
    </location>
</feature>
<evidence type="ECO:0000256" key="2">
    <source>
        <dbReference type="ARBA" id="ARBA00022448"/>
    </source>
</evidence>
<evidence type="ECO:0000313" key="9">
    <source>
        <dbReference type="EMBL" id="KRN31266.1"/>
    </source>
</evidence>
<proteinExistence type="predicted"/>
<dbReference type="InterPro" id="IPR050171">
    <property type="entry name" value="MFS_Transporters"/>
</dbReference>
<evidence type="ECO:0000256" key="3">
    <source>
        <dbReference type="ARBA" id="ARBA00022475"/>
    </source>
</evidence>
<feature type="transmembrane region" description="Helical" evidence="7">
    <location>
        <begin position="72"/>
        <end position="92"/>
    </location>
</feature>
<dbReference type="Gene3D" id="1.20.1250.20">
    <property type="entry name" value="MFS general substrate transporter like domains"/>
    <property type="match status" value="2"/>
</dbReference>
<dbReference type="SUPFAM" id="SSF103473">
    <property type="entry name" value="MFS general substrate transporter"/>
    <property type="match status" value="1"/>
</dbReference>
<keyword evidence="6 7" id="KW-0472">Membrane</keyword>
<keyword evidence="3" id="KW-1003">Cell membrane</keyword>
<dbReference type="EMBL" id="JQAX01000004">
    <property type="protein sequence ID" value="KRN31266.1"/>
    <property type="molecule type" value="Genomic_DNA"/>
</dbReference>
<dbReference type="Proteomes" id="UP000051296">
    <property type="component" value="Unassembled WGS sequence"/>
</dbReference>
<dbReference type="InterPro" id="IPR011701">
    <property type="entry name" value="MFS"/>
</dbReference>
<sequence>MKKTNMSITWLLVASFINNFAAGFIWPVTTVYLHNNLQQSLITVGWVILANSIGQAYGSILSGRLFDRFAPYRLIQIVVALMIATQISFILFHGWPLYALNLTVCGFLSGWILAILNAYGTRVVNVDGRFVFNMLYFTSNFGMVFATALVGVIFPLGIVWLFILSVILYVLLLLVVKVHFNLTFVKKETDQATTVAPLSEWNRRIIYVTIGGLVVLWIAYAQWLGNLSVYMTDTLHLPLWQYSMLWTINGALIAIIQIVINTLNLSTSRRAMWIQIFGGLLMFGLAFLILPFAKTFTGFALAMVVTTFGEATAFPMIPALVNELTPSYLKGRYQGLAAAAPSIGRAFGPVLGGFVIEHQGYQTLFYGGSGLVLITFILVLATVVSGYRYVTEYNQPVKSKK</sequence>
<keyword evidence="10" id="KW-1185">Reference proteome</keyword>
<gene>
    <name evidence="9" type="ORF">IV68_GL001149</name>
</gene>
<dbReference type="InParanoid" id="A0A0R2FS40"/>
<dbReference type="GO" id="GO:0022857">
    <property type="term" value="F:transmembrane transporter activity"/>
    <property type="evidence" value="ECO:0007669"/>
    <property type="project" value="InterPro"/>
</dbReference>
<protein>
    <submittedName>
        <fullName evidence="9">Mfs family major facilitator transporter</fullName>
    </submittedName>
</protein>
<dbReference type="eggNOG" id="COG0477">
    <property type="taxonomic scope" value="Bacteria"/>
</dbReference>
<comment type="subcellular location">
    <subcellularLocation>
        <location evidence="1">Cell membrane</location>
        <topology evidence="1">Multi-pass membrane protein</topology>
    </subcellularLocation>
</comment>
<evidence type="ECO:0000256" key="1">
    <source>
        <dbReference type="ARBA" id="ARBA00004651"/>
    </source>
</evidence>